<evidence type="ECO:0000313" key="4">
    <source>
        <dbReference type="Proteomes" id="UP001209570"/>
    </source>
</evidence>
<organism evidence="3 4">
    <name type="scientific">Pythium insidiosum</name>
    <name type="common">Pythiosis disease agent</name>
    <dbReference type="NCBI Taxonomy" id="114742"/>
    <lineage>
        <taxon>Eukaryota</taxon>
        <taxon>Sar</taxon>
        <taxon>Stramenopiles</taxon>
        <taxon>Oomycota</taxon>
        <taxon>Peronosporomycetes</taxon>
        <taxon>Pythiales</taxon>
        <taxon>Pythiaceae</taxon>
        <taxon>Pythium</taxon>
    </lineage>
</organism>
<keyword evidence="1" id="KW-1133">Transmembrane helix</keyword>
<keyword evidence="1" id="KW-0472">Membrane</keyword>
<reference evidence="3" key="1">
    <citation type="submission" date="2021-12" db="EMBL/GenBank/DDBJ databases">
        <title>Prjna785345.</title>
        <authorList>
            <person name="Rujirawat T."/>
            <person name="Krajaejun T."/>
        </authorList>
    </citation>
    <scope>NUCLEOTIDE SEQUENCE</scope>
    <source>
        <strain evidence="3">Pi057C3</strain>
    </source>
</reference>
<dbReference type="Pfam" id="PF14145">
    <property type="entry name" value="YrhK"/>
    <property type="match status" value="3"/>
</dbReference>
<dbReference type="AlphaFoldDB" id="A0AAD5Q4S5"/>
<comment type="caution">
    <text evidence="3">The sequence shown here is derived from an EMBL/GenBank/DDBJ whole genome shotgun (WGS) entry which is preliminary data.</text>
</comment>
<name>A0AAD5Q4S5_PYTIN</name>
<dbReference type="Proteomes" id="UP001209570">
    <property type="component" value="Unassembled WGS sequence"/>
</dbReference>
<feature type="transmembrane region" description="Helical" evidence="1">
    <location>
        <begin position="34"/>
        <end position="52"/>
    </location>
</feature>
<feature type="transmembrane region" description="Helical" evidence="1">
    <location>
        <begin position="175"/>
        <end position="201"/>
    </location>
</feature>
<proteinExistence type="predicted"/>
<evidence type="ECO:0000313" key="3">
    <source>
        <dbReference type="EMBL" id="KAJ0396848.1"/>
    </source>
</evidence>
<feature type="transmembrane region" description="Helical" evidence="1">
    <location>
        <begin position="64"/>
        <end position="83"/>
    </location>
</feature>
<feature type="domain" description="YrhK" evidence="2">
    <location>
        <begin position="29"/>
        <end position="87"/>
    </location>
</feature>
<gene>
    <name evidence="3" type="ORF">P43SY_001795</name>
</gene>
<keyword evidence="4" id="KW-1185">Reference proteome</keyword>
<feature type="domain" description="YrhK" evidence="2">
    <location>
        <begin position="102"/>
        <end position="157"/>
    </location>
</feature>
<feature type="domain" description="YrhK" evidence="2">
    <location>
        <begin position="186"/>
        <end position="238"/>
    </location>
</feature>
<sequence length="262" mass="28702">MQSASPMYTSQATPAATVVHEVSCCEKWFQIGRVGSYIVGSVLFLLGSILFYPKYAVMWNGQGAVIGAWTFLFGCICFLLGTHGDFIDIVRHNSGSPLRRVINAYNGTMYVGAAAVFQLGAIYFLPDYYVKSPSLGCYAFIVGCVMFCYASFIDLVFIVVTPTDKQSRGLQFRNLFSWGAVVALGCFLGAVFFILGSYYYLPKFIALEDTEVATHYMNKAITFYVIGSVFFIINAVAQIPGMLAGFKAGAKIMPPKEGPDFA</sequence>
<dbReference type="EMBL" id="JAKCXM010000277">
    <property type="protein sequence ID" value="KAJ0396848.1"/>
    <property type="molecule type" value="Genomic_DNA"/>
</dbReference>
<feature type="transmembrane region" description="Helical" evidence="1">
    <location>
        <begin position="104"/>
        <end position="126"/>
    </location>
</feature>
<evidence type="ECO:0000259" key="2">
    <source>
        <dbReference type="Pfam" id="PF14145"/>
    </source>
</evidence>
<protein>
    <recommendedName>
        <fullName evidence="2">YrhK domain-containing protein</fullName>
    </recommendedName>
</protein>
<feature type="transmembrane region" description="Helical" evidence="1">
    <location>
        <begin position="221"/>
        <end position="246"/>
    </location>
</feature>
<keyword evidence="1" id="KW-0812">Transmembrane</keyword>
<dbReference type="InterPro" id="IPR025424">
    <property type="entry name" value="YrhK_domain"/>
</dbReference>
<accession>A0AAD5Q4S5</accession>
<evidence type="ECO:0000256" key="1">
    <source>
        <dbReference type="SAM" id="Phobius"/>
    </source>
</evidence>
<feature type="transmembrane region" description="Helical" evidence="1">
    <location>
        <begin position="138"/>
        <end position="163"/>
    </location>
</feature>